<reference evidence="1 4" key="2">
    <citation type="submission" date="2019-04" db="EMBL/GenBank/DDBJ databases">
        <title>Draft genome sequences of Streptomyces avermitilis NBRC 14893.</title>
        <authorList>
            <person name="Komaki H."/>
            <person name="Tamura T."/>
            <person name="Hosoyama A."/>
        </authorList>
    </citation>
    <scope>NUCLEOTIDE SEQUENCE [LARGE SCALE GENOMIC DNA]</scope>
    <source>
        <strain evidence="1 4">NBRC 14893</strain>
    </source>
</reference>
<proteinExistence type="predicted"/>
<dbReference type="AlphaFoldDB" id="A0A4D4MUJ9"/>
<name>A0A4D4MUJ9_STRAX</name>
<gene>
    <name evidence="1" type="ORF">SAV14893_033870</name>
    <name evidence="2" type="ORF">SAV31267_053370</name>
</gene>
<sequence length="53" mass="5822">MSFLCLFALSPLLITTVVAICALFAAFTSDDGKARRAIEIVKLLRGSLPRVRR</sequence>
<dbReference type="GeneID" id="42527446"/>
<comment type="caution">
    <text evidence="2">The sequence shown here is derived from an EMBL/GenBank/DDBJ whole genome shotgun (WGS) entry which is preliminary data.</text>
</comment>
<evidence type="ECO:0000313" key="3">
    <source>
        <dbReference type="Proteomes" id="UP000299211"/>
    </source>
</evidence>
<dbReference type="Proteomes" id="UP000302139">
    <property type="component" value="Unassembled WGS sequence"/>
</dbReference>
<evidence type="ECO:0000313" key="1">
    <source>
        <dbReference type="EMBL" id="GDY63994.1"/>
    </source>
</evidence>
<evidence type="ECO:0000313" key="2">
    <source>
        <dbReference type="EMBL" id="GDY75852.1"/>
    </source>
</evidence>
<dbReference type="RefSeq" id="WP_154696728.1">
    <property type="nucleotide sequence ID" value="NZ_BAABTN010000027.1"/>
</dbReference>
<dbReference type="EMBL" id="BJHY01000001">
    <property type="protein sequence ID" value="GDY75852.1"/>
    <property type="molecule type" value="Genomic_DNA"/>
</dbReference>
<protein>
    <submittedName>
        <fullName evidence="2">Uncharacterized protein</fullName>
    </submittedName>
</protein>
<organism evidence="2 3">
    <name type="scientific">Streptomyces avermitilis</name>
    <dbReference type="NCBI Taxonomy" id="33903"/>
    <lineage>
        <taxon>Bacteria</taxon>
        <taxon>Bacillati</taxon>
        <taxon>Actinomycetota</taxon>
        <taxon>Actinomycetes</taxon>
        <taxon>Kitasatosporales</taxon>
        <taxon>Streptomycetaceae</taxon>
        <taxon>Streptomyces</taxon>
    </lineage>
</organism>
<dbReference type="Proteomes" id="UP000299211">
    <property type="component" value="Unassembled WGS sequence"/>
</dbReference>
<dbReference type="EMBL" id="BJHX01000001">
    <property type="protein sequence ID" value="GDY63994.1"/>
    <property type="molecule type" value="Genomic_DNA"/>
</dbReference>
<reference evidence="2 3" key="1">
    <citation type="submission" date="2019-04" db="EMBL/GenBank/DDBJ databases">
        <title>Draft genome sequences of Streptomyces avermitilis ATCC 31267.</title>
        <authorList>
            <person name="Komaki H."/>
            <person name="Tamura T."/>
            <person name="Hosoyama A."/>
        </authorList>
    </citation>
    <scope>NUCLEOTIDE SEQUENCE [LARGE SCALE GENOMIC DNA]</scope>
    <source>
        <strain evidence="2 3">ATCC 31267</strain>
    </source>
</reference>
<accession>A0A4D4MUJ9</accession>
<evidence type="ECO:0000313" key="4">
    <source>
        <dbReference type="Proteomes" id="UP000302139"/>
    </source>
</evidence>